<comment type="caution">
    <text evidence="1">The sequence shown here is derived from an EMBL/GenBank/DDBJ whole genome shotgun (WGS) entry which is preliminary data.</text>
</comment>
<dbReference type="EMBL" id="SJPJ01000001">
    <property type="protein sequence ID" value="TWT82316.1"/>
    <property type="molecule type" value="Genomic_DNA"/>
</dbReference>
<name>A0A5C5Z5H8_9BACT</name>
<dbReference type="Pfam" id="PF07024">
    <property type="entry name" value="ImpE"/>
    <property type="match status" value="1"/>
</dbReference>
<sequence length="269" mass="29875">MNMTPSELYQAGQLDEAVKKSIELVKKNPADSHLRFQLAELSCIAGDLERADRQMETISTQDPQAAMAAALFRQLVRAEMARRECFYSGRMPEFIGAPSEQLQNHVRAITAIREGDMTEAARLINVSAESAPELPSGWNVNDKTVTELRDLDDVLAPVLEVHTSTGKYFWIDWKQIIALEVHPPKRSIDLLWRQASLAIESGPDGEVYLPAIYLESDSESVADASLRLGRSTDWVDVGESIVRGRGQKTLLAGEEDLPLMSLVTIEPVE</sequence>
<evidence type="ECO:0000313" key="2">
    <source>
        <dbReference type="Proteomes" id="UP000315010"/>
    </source>
</evidence>
<reference evidence="1 2" key="1">
    <citation type="submission" date="2019-02" db="EMBL/GenBank/DDBJ databases">
        <title>Deep-cultivation of Planctomycetes and their phenomic and genomic characterization uncovers novel biology.</title>
        <authorList>
            <person name="Wiegand S."/>
            <person name="Jogler M."/>
            <person name="Boedeker C."/>
            <person name="Pinto D."/>
            <person name="Vollmers J."/>
            <person name="Rivas-Marin E."/>
            <person name="Kohn T."/>
            <person name="Peeters S.H."/>
            <person name="Heuer A."/>
            <person name="Rast P."/>
            <person name="Oberbeckmann S."/>
            <person name="Bunk B."/>
            <person name="Jeske O."/>
            <person name="Meyerdierks A."/>
            <person name="Storesund J.E."/>
            <person name="Kallscheuer N."/>
            <person name="Luecker S."/>
            <person name="Lage O.M."/>
            <person name="Pohl T."/>
            <person name="Merkel B.J."/>
            <person name="Hornburger P."/>
            <person name="Mueller R.-W."/>
            <person name="Bruemmer F."/>
            <person name="Labrenz M."/>
            <person name="Spormann A.M."/>
            <person name="Op Den Camp H."/>
            <person name="Overmann J."/>
            <person name="Amann R."/>
            <person name="Jetten M.S.M."/>
            <person name="Mascher T."/>
            <person name="Medema M.H."/>
            <person name="Devos D.P."/>
            <person name="Kaster A.-K."/>
            <person name="Ovreas L."/>
            <person name="Rohde M."/>
            <person name="Galperin M.Y."/>
            <person name="Jogler C."/>
        </authorList>
    </citation>
    <scope>NUCLEOTIDE SEQUENCE [LARGE SCALE GENOMIC DNA]</scope>
    <source>
        <strain evidence="1 2">CA13</strain>
    </source>
</reference>
<dbReference type="InterPro" id="IPR011990">
    <property type="entry name" value="TPR-like_helical_dom_sf"/>
</dbReference>
<proteinExistence type="predicted"/>
<dbReference type="SUPFAM" id="SSF144059">
    <property type="entry name" value="ImpE-like"/>
    <property type="match status" value="1"/>
</dbReference>
<dbReference type="PIRSF" id="PIRSF029288">
    <property type="entry name" value="SciE_ImpE"/>
    <property type="match status" value="1"/>
</dbReference>
<dbReference type="InterPro" id="IPR009211">
    <property type="entry name" value="TagJ"/>
</dbReference>
<protein>
    <submittedName>
        <fullName evidence="1">ImpE protein</fullName>
    </submittedName>
</protein>
<dbReference type="AlphaFoldDB" id="A0A5C5Z5H8"/>
<dbReference type="Pfam" id="PF14559">
    <property type="entry name" value="TPR_19"/>
    <property type="match status" value="1"/>
</dbReference>
<dbReference type="Proteomes" id="UP000315010">
    <property type="component" value="Unassembled WGS sequence"/>
</dbReference>
<organism evidence="1 2">
    <name type="scientific">Novipirellula herctigrandis</name>
    <dbReference type="NCBI Taxonomy" id="2527986"/>
    <lineage>
        <taxon>Bacteria</taxon>
        <taxon>Pseudomonadati</taxon>
        <taxon>Planctomycetota</taxon>
        <taxon>Planctomycetia</taxon>
        <taxon>Pirellulales</taxon>
        <taxon>Pirellulaceae</taxon>
        <taxon>Novipirellula</taxon>
    </lineage>
</organism>
<dbReference type="RefSeq" id="WP_146398740.1">
    <property type="nucleotide sequence ID" value="NZ_SJPJ01000001.1"/>
</dbReference>
<accession>A0A5C5Z5H8</accession>
<dbReference type="OrthoDB" id="5416084at2"/>
<dbReference type="Gene3D" id="1.25.40.10">
    <property type="entry name" value="Tetratricopeptide repeat domain"/>
    <property type="match status" value="1"/>
</dbReference>
<keyword evidence="2" id="KW-1185">Reference proteome</keyword>
<evidence type="ECO:0000313" key="1">
    <source>
        <dbReference type="EMBL" id="TWT82316.1"/>
    </source>
</evidence>
<gene>
    <name evidence="1" type="ORF">CA13_37780</name>
</gene>